<reference evidence="2" key="1">
    <citation type="submission" date="2018-05" db="EMBL/GenBank/DDBJ databases">
        <authorList>
            <person name="Lanie J.A."/>
            <person name="Ng W.-L."/>
            <person name="Kazmierczak K.M."/>
            <person name="Andrzejewski T.M."/>
            <person name="Davidsen T.M."/>
            <person name="Wayne K.J."/>
            <person name="Tettelin H."/>
            <person name="Glass J.I."/>
            <person name="Rusch D."/>
            <person name="Podicherti R."/>
            <person name="Tsui H.-C.T."/>
            <person name="Winkler M.E."/>
        </authorList>
    </citation>
    <scope>NUCLEOTIDE SEQUENCE</scope>
</reference>
<gene>
    <name evidence="2" type="ORF">METZ01_LOCUS192021</name>
</gene>
<sequence length="24" mass="2651">MKPEADEDGGDEEDDDQLRKGLTS</sequence>
<dbReference type="AlphaFoldDB" id="A0A382DNI6"/>
<proteinExistence type="predicted"/>
<organism evidence="2">
    <name type="scientific">marine metagenome</name>
    <dbReference type="NCBI Taxonomy" id="408172"/>
    <lineage>
        <taxon>unclassified sequences</taxon>
        <taxon>metagenomes</taxon>
        <taxon>ecological metagenomes</taxon>
    </lineage>
</organism>
<evidence type="ECO:0000313" key="2">
    <source>
        <dbReference type="EMBL" id="SVB39167.1"/>
    </source>
</evidence>
<feature type="compositionally biased region" description="Acidic residues" evidence="1">
    <location>
        <begin position="1"/>
        <end position="16"/>
    </location>
</feature>
<feature type="region of interest" description="Disordered" evidence="1">
    <location>
        <begin position="1"/>
        <end position="24"/>
    </location>
</feature>
<protein>
    <submittedName>
        <fullName evidence="2">Uncharacterized protein</fullName>
    </submittedName>
</protein>
<name>A0A382DNI6_9ZZZZ</name>
<dbReference type="EMBL" id="UINC01039952">
    <property type="protein sequence ID" value="SVB39167.1"/>
    <property type="molecule type" value="Genomic_DNA"/>
</dbReference>
<accession>A0A382DNI6</accession>
<evidence type="ECO:0000256" key="1">
    <source>
        <dbReference type="SAM" id="MobiDB-lite"/>
    </source>
</evidence>